<comment type="caution">
    <text evidence="3">The sequence shown here is derived from an EMBL/GenBank/DDBJ whole genome shotgun (WGS) entry which is preliminary data.</text>
</comment>
<dbReference type="GO" id="GO:0003824">
    <property type="term" value="F:catalytic activity"/>
    <property type="evidence" value="ECO:0007669"/>
    <property type="project" value="InterPro"/>
</dbReference>
<dbReference type="InterPro" id="IPR001753">
    <property type="entry name" value="Enoyl-CoA_hydra/iso"/>
</dbReference>
<proteinExistence type="inferred from homology"/>
<dbReference type="PANTHER" id="PTHR11941">
    <property type="entry name" value="ENOYL-COA HYDRATASE-RELATED"/>
    <property type="match status" value="1"/>
</dbReference>
<evidence type="ECO:0000256" key="1">
    <source>
        <dbReference type="ARBA" id="ARBA00005254"/>
    </source>
</evidence>
<organism evidence="3 4">
    <name type="scientific">Desulfomonile tiedjei</name>
    <dbReference type="NCBI Taxonomy" id="2358"/>
    <lineage>
        <taxon>Bacteria</taxon>
        <taxon>Pseudomonadati</taxon>
        <taxon>Thermodesulfobacteriota</taxon>
        <taxon>Desulfomonilia</taxon>
        <taxon>Desulfomonilales</taxon>
        <taxon>Desulfomonilaceae</taxon>
        <taxon>Desulfomonile</taxon>
    </lineage>
</organism>
<dbReference type="SUPFAM" id="SSF52096">
    <property type="entry name" value="ClpP/crotonase"/>
    <property type="match status" value="1"/>
</dbReference>
<evidence type="ECO:0000313" key="3">
    <source>
        <dbReference type="EMBL" id="MBI5250542.1"/>
    </source>
</evidence>
<dbReference type="PANTHER" id="PTHR11941:SF54">
    <property type="entry name" value="ENOYL-COA HYDRATASE, MITOCHONDRIAL"/>
    <property type="match status" value="1"/>
</dbReference>
<evidence type="ECO:0000256" key="2">
    <source>
        <dbReference type="RuleBase" id="RU003707"/>
    </source>
</evidence>
<dbReference type="CDD" id="cd06558">
    <property type="entry name" value="crotonase-like"/>
    <property type="match status" value="1"/>
</dbReference>
<name>A0A9D6Z4H2_9BACT</name>
<reference evidence="3" key="1">
    <citation type="submission" date="2020-07" db="EMBL/GenBank/DDBJ databases">
        <title>Huge and variable diversity of episymbiotic CPR bacteria and DPANN archaea in groundwater ecosystems.</title>
        <authorList>
            <person name="He C.Y."/>
            <person name="Keren R."/>
            <person name="Whittaker M."/>
            <person name="Farag I.F."/>
            <person name="Doudna J."/>
            <person name="Cate J.H.D."/>
            <person name="Banfield J.F."/>
        </authorList>
    </citation>
    <scope>NUCLEOTIDE SEQUENCE</scope>
    <source>
        <strain evidence="3">NC_groundwater_1664_Pr3_B-0.1um_52_9</strain>
    </source>
</reference>
<evidence type="ECO:0000313" key="4">
    <source>
        <dbReference type="Proteomes" id="UP000807825"/>
    </source>
</evidence>
<protein>
    <submittedName>
        <fullName evidence="3">Enoyl-CoA hydratase/isomerase family protein</fullName>
    </submittedName>
</protein>
<dbReference type="InterPro" id="IPR018376">
    <property type="entry name" value="Enoyl-CoA_hyd/isom_CS"/>
</dbReference>
<sequence length="250" mass="27810">MEFAVKSVHENIATVQLNRGKVNAINEAFAEELKNCFHEMAADPQVKAVIITGSDKFFSFGLDIPVFLSYSKEDFIRFVTKFADLYTYVFLFPKPVLAALSGHTIAGGCMLATACDYRVMASGKGKISLNEINFGSSLFPGSAEMLKYCVGPRNAEVVAYTGAMFSPEEAKALGLVDLVVPPENLEEATRKTAKGLAEKHGPAFASIKKLLRAEVGEEMKRKDRVYRDEMVDIWYSDYTWKQLQNIKIHV</sequence>
<comment type="similarity">
    <text evidence="1 2">Belongs to the enoyl-CoA hydratase/isomerase family.</text>
</comment>
<dbReference type="AlphaFoldDB" id="A0A9D6Z4H2"/>
<accession>A0A9D6Z4H2</accession>
<gene>
    <name evidence="3" type="ORF">HY912_13700</name>
</gene>
<dbReference type="Gene3D" id="3.90.226.10">
    <property type="entry name" value="2-enoyl-CoA Hydratase, Chain A, domain 1"/>
    <property type="match status" value="1"/>
</dbReference>
<dbReference type="Proteomes" id="UP000807825">
    <property type="component" value="Unassembled WGS sequence"/>
</dbReference>
<dbReference type="Pfam" id="PF00378">
    <property type="entry name" value="ECH_1"/>
    <property type="match status" value="1"/>
</dbReference>
<dbReference type="EMBL" id="JACRDE010000358">
    <property type="protein sequence ID" value="MBI5250542.1"/>
    <property type="molecule type" value="Genomic_DNA"/>
</dbReference>
<dbReference type="PROSITE" id="PS00166">
    <property type="entry name" value="ENOYL_COA_HYDRATASE"/>
    <property type="match status" value="1"/>
</dbReference>
<dbReference type="InterPro" id="IPR029045">
    <property type="entry name" value="ClpP/crotonase-like_dom_sf"/>
</dbReference>
<dbReference type="GO" id="GO:0006635">
    <property type="term" value="P:fatty acid beta-oxidation"/>
    <property type="evidence" value="ECO:0007669"/>
    <property type="project" value="TreeGrafter"/>
</dbReference>